<proteinExistence type="inferred from homology"/>
<evidence type="ECO:0000256" key="2">
    <source>
        <dbReference type="ARBA" id="ARBA00022723"/>
    </source>
</evidence>
<dbReference type="PANTHER" id="PTHR10543:SF46">
    <property type="entry name" value="CAROTENOID CLEAVAGE DIOXYGENASE 4, CHLOROPLASTIC-RELATED"/>
    <property type="match status" value="1"/>
</dbReference>
<dbReference type="AlphaFoldDB" id="A0AAW0K9E3"/>
<evidence type="ECO:0000256" key="3">
    <source>
        <dbReference type="ARBA" id="ARBA00022964"/>
    </source>
</evidence>
<evidence type="ECO:0000313" key="7">
    <source>
        <dbReference type="EMBL" id="KAK7835109.1"/>
    </source>
</evidence>
<dbReference type="InterPro" id="IPR004294">
    <property type="entry name" value="Carotenoid_Oase"/>
</dbReference>
<feature type="binding site" evidence="5">
    <location>
        <position position="860"/>
    </location>
    <ligand>
        <name>Fe cation</name>
        <dbReference type="ChEBI" id="CHEBI:24875"/>
        <note>catalytic</note>
    </ligand>
</feature>
<comment type="caution">
    <text evidence="7">The sequence shown here is derived from an EMBL/GenBank/DDBJ whole genome shotgun (WGS) entry which is preliminary data.</text>
</comment>
<feature type="region of interest" description="Disordered" evidence="6">
    <location>
        <begin position="19"/>
        <end position="88"/>
    </location>
</feature>
<evidence type="ECO:0000256" key="6">
    <source>
        <dbReference type="SAM" id="MobiDB-lite"/>
    </source>
</evidence>
<sequence>MDALSSSFLSTFSTQKLLYRTTTPPPPPSSSPILNVRIEEKPQQAPTKKTTQPISTSTTPPPKTSSQTQSSIRSSSSSNSLQSTKRKAEPSVPALVFNALDDIINTFIDPPVKPSVDPKHVLSQNFAPVLNELPPTECKVIQGSLPPSLNGAYIRNGPNPQFLPRGPYHLFDGDGMLHSLRISQGKACLCSRYVKTNKYTLEREAGFPLFPNVFSGFNGLTASAARGALSAARILTGQVDLSNGFGLANTSLVLFANRLLKDIDHNNMDALSSSFLSTFSTQKLLYRTTTPPPPPSSSPILNVRIEEKPQQTPTTKTTQPISTSTTPPPKTTSQTPSSIRSSSSSNSLQSTKRKAEPSVPALVFNALDDIINTFIDPPVKPSVDPKHVLSQNFAPVLNELPPTECKVIQGSLPPSLNGAYIRNGPNPQFLPRGPYHLFDGDGMLHSLRISQGKAWLCSRYVKTNKYKLEREAGFPLFPNVFSGFNGLTASAARGALSAARILTGQVDLSNGFGLANTSLVLFANRLLALGESDLPYSVRLSSNGDIETLGRYDFDGKLFMSMTAHPKIDSDTGEAFAFRYSPVPPFLTYFRFNKNGVKQPDVPIFSMTRPSFLHDFAITKKYAIFADIQIGMNPLEMIAGGSPVGSDPSKVSRIGVIPRYAKDESEMKWFDVPGFNIIHAINAWDEEDGNAIEMVAPNILSVEHTLERMELVHALVEKVRIDLNTGIVKRYPISARNLDFAVINQAYVGKKNKYVYAAVGDPMPKISGVVKLDLSKGDHREDCIVASRMYGEGCYGGEPFFVAREAADNLDAEEDDGYVVSYVHDENTGESRFLVMDAKSPNLDLVATVKLPRRVPYGFHGLFVAESDLNRI</sequence>
<dbReference type="GO" id="GO:0010436">
    <property type="term" value="F:carotenoid dioxygenase activity"/>
    <property type="evidence" value="ECO:0007669"/>
    <property type="project" value="TreeGrafter"/>
</dbReference>
<reference evidence="7 8" key="1">
    <citation type="journal article" date="2018" name="Sci. Data">
        <title>The draft genome sequence of cork oak.</title>
        <authorList>
            <person name="Ramos A.M."/>
            <person name="Usie A."/>
            <person name="Barbosa P."/>
            <person name="Barros P.M."/>
            <person name="Capote T."/>
            <person name="Chaves I."/>
            <person name="Simoes F."/>
            <person name="Abreu I."/>
            <person name="Carrasquinho I."/>
            <person name="Faro C."/>
            <person name="Guimaraes J.B."/>
            <person name="Mendonca D."/>
            <person name="Nobrega F."/>
            <person name="Rodrigues L."/>
            <person name="Saibo N.J.M."/>
            <person name="Varela M.C."/>
            <person name="Egas C."/>
            <person name="Matos J."/>
            <person name="Miguel C.M."/>
            <person name="Oliveira M.M."/>
            <person name="Ricardo C.P."/>
            <person name="Goncalves S."/>
        </authorList>
    </citation>
    <scope>NUCLEOTIDE SEQUENCE [LARGE SCALE GENOMIC DNA]</scope>
    <source>
        <strain evidence="8">cv. HL8</strain>
    </source>
</reference>
<comment type="cofactor">
    <cofactor evidence="5">
        <name>Fe(2+)</name>
        <dbReference type="ChEBI" id="CHEBI:29033"/>
    </cofactor>
    <text evidence="5">Binds 1 Fe(2+) ion per subunit.</text>
</comment>
<accession>A0AAW0K9E3</accession>
<keyword evidence="4 5" id="KW-0408">Iron</keyword>
<organism evidence="7 8">
    <name type="scientific">Quercus suber</name>
    <name type="common">Cork oak</name>
    <dbReference type="NCBI Taxonomy" id="58331"/>
    <lineage>
        <taxon>Eukaryota</taxon>
        <taxon>Viridiplantae</taxon>
        <taxon>Streptophyta</taxon>
        <taxon>Embryophyta</taxon>
        <taxon>Tracheophyta</taxon>
        <taxon>Spermatophyta</taxon>
        <taxon>Magnoliopsida</taxon>
        <taxon>eudicotyledons</taxon>
        <taxon>Gunneridae</taxon>
        <taxon>Pentapetalae</taxon>
        <taxon>rosids</taxon>
        <taxon>fabids</taxon>
        <taxon>Fagales</taxon>
        <taxon>Fagaceae</taxon>
        <taxon>Quercus</taxon>
    </lineage>
</organism>
<dbReference type="GO" id="GO:0016121">
    <property type="term" value="P:carotene catabolic process"/>
    <property type="evidence" value="ECO:0007669"/>
    <property type="project" value="TreeGrafter"/>
</dbReference>
<feature type="compositionally biased region" description="Low complexity" evidence="6">
    <location>
        <begin position="46"/>
        <end position="83"/>
    </location>
</feature>
<dbReference type="Proteomes" id="UP000237347">
    <property type="component" value="Unassembled WGS sequence"/>
</dbReference>
<keyword evidence="8" id="KW-1185">Reference proteome</keyword>
<feature type="compositionally biased region" description="Low complexity" evidence="6">
    <location>
        <begin position="310"/>
        <end position="350"/>
    </location>
</feature>
<feature type="region of interest" description="Disordered" evidence="6">
    <location>
        <begin position="286"/>
        <end position="356"/>
    </location>
</feature>
<name>A0AAW0K9E3_QUESU</name>
<keyword evidence="3 7" id="KW-0560">Oxidoreductase</keyword>
<dbReference type="GO" id="GO:0009570">
    <property type="term" value="C:chloroplast stroma"/>
    <property type="evidence" value="ECO:0007669"/>
    <property type="project" value="TreeGrafter"/>
</dbReference>
<keyword evidence="2 5" id="KW-0479">Metal-binding</keyword>
<gene>
    <name evidence="7" type="primary">CCD4_1</name>
    <name evidence="7" type="ORF">CFP56_023860</name>
</gene>
<feature type="binding site" evidence="5">
    <location>
        <position position="679"/>
    </location>
    <ligand>
        <name>Fe cation</name>
        <dbReference type="ChEBI" id="CHEBI:24875"/>
        <note>catalytic</note>
    </ligand>
</feature>
<evidence type="ECO:0000256" key="5">
    <source>
        <dbReference type="PIRSR" id="PIRSR604294-1"/>
    </source>
</evidence>
<feature type="binding site" evidence="5">
    <location>
        <position position="565"/>
    </location>
    <ligand>
        <name>Fe cation</name>
        <dbReference type="ChEBI" id="CHEBI:24875"/>
        <note>catalytic</note>
    </ligand>
</feature>
<feature type="binding site" evidence="5">
    <location>
        <position position="614"/>
    </location>
    <ligand>
        <name>Fe cation</name>
        <dbReference type="ChEBI" id="CHEBI:24875"/>
        <note>catalytic</note>
    </ligand>
</feature>
<keyword evidence="3 7" id="KW-0223">Dioxygenase</keyword>
<protein>
    <submittedName>
        <fullName evidence="7">Carotenoid cleavage dioxygenase 4</fullName>
    </submittedName>
</protein>
<dbReference type="EMBL" id="PKMF04000376">
    <property type="protein sequence ID" value="KAK7835109.1"/>
    <property type="molecule type" value="Genomic_DNA"/>
</dbReference>
<comment type="similarity">
    <text evidence="1">Belongs to the carotenoid oxygenase family.</text>
</comment>
<evidence type="ECO:0000256" key="1">
    <source>
        <dbReference type="ARBA" id="ARBA00006787"/>
    </source>
</evidence>
<dbReference type="Pfam" id="PF03055">
    <property type="entry name" value="RPE65"/>
    <property type="match status" value="2"/>
</dbReference>
<evidence type="ECO:0000256" key="4">
    <source>
        <dbReference type="ARBA" id="ARBA00023004"/>
    </source>
</evidence>
<evidence type="ECO:0000313" key="8">
    <source>
        <dbReference type="Proteomes" id="UP000237347"/>
    </source>
</evidence>
<dbReference type="GO" id="GO:0046872">
    <property type="term" value="F:metal ion binding"/>
    <property type="evidence" value="ECO:0007669"/>
    <property type="project" value="UniProtKB-KW"/>
</dbReference>
<dbReference type="PANTHER" id="PTHR10543">
    <property type="entry name" value="BETA-CAROTENE DIOXYGENASE"/>
    <property type="match status" value="1"/>
</dbReference>